<dbReference type="KEGG" id="pseg:D3H65_12575"/>
<organism evidence="1 2">
    <name type="scientific">Paraflavitalea soli</name>
    <dbReference type="NCBI Taxonomy" id="2315862"/>
    <lineage>
        <taxon>Bacteria</taxon>
        <taxon>Pseudomonadati</taxon>
        <taxon>Bacteroidota</taxon>
        <taxon>Chitinophagia</taxon>
        <taxon>Chitinophagales</taxon>
        <taxon>Chitinophagaceae</taxon>
        <taxon>Paraflavitalea</taxon>
    </lineage>
</organism>
<evidence type="ECO:0000313" key="2">
    <source>
        <dbReference type="Proteomes" id="UP000263900"/>
    </source>
</evidence>
<evidence type="ECO:0008006" key="3">
    <source>
        <dbReference type="Google" id="ProtNLM"/>
    </source>
</evidence>
<dbReference type="EMBL" id="CP032157">
    <property type="protein sequence ID" value="AXY74767.1"/>
    <property type="molecule type" value="Genomic_DNA"/>
</dbReference>
<protein>
    <recommendedName>
        <fullName evidence="3">DUF4365 domain-containing protein</fullName>
    </recommendedName>
</protein>
<dbReference type="AlphaFoldDB" id="A0A3B7MM13"/>
<keyword evidence="2" id="KW-1185">Reference proteome</keyword>
<reference evidence="1 2" key="1">
    <citation type="submission" date="2018-09" db="EMBL/GenBank/DDBJ databases">
        <title>Genome sequencing of strain 6GH32-13.</title>
        <authorList>
            <person name="Weon H.-Y."/>
            <person name="Heo J."/>
            <person name="Kwon S.-W."/>
        </authorList>
    </citation>
    <scope>NUCLEOTIDE SEQUENCE [LARGE SCALE GENOMIC DNA]</scope>
    <source>
        <strain evidence="1 2">5GH32-13</strain>
    </source>
</reference>
<dbReference type="RefSeq" id="WP_119050650.1">
    <property type="nucleotide sequence ID" value="NZ_CP032157.1"/>
</dbReference>
<dbReference type="Proteomes" id="UP000263900">
    <property type="component" value="Chromosome"/>
</dbReference>
<proteinExistence type="predicted"/>
<sequence length="255" mass="29847">MLYNQSGPSGAEDALRLLGAKLPPHWFVRIITEGDDRLDCLLEIAEDGDGLNGATAWFRVKWVQRIEFDEQGLCRLTTIPRALMTNSRVSEAPVFMFLISLGSGEIFFLPVEDYIQQHFLALLQNSRFPFYISKYYQLEGEKGFFLLHWHLQKQLRYREVENEITFFLTNYASPWSHSTIALHRNLSFLCRYFQLYDPIAHTTRAVGSIQLYEHAKRKILFCIASMLQEELAWLCITRPVLYYYCNSLIRANMPR</sequence>
<name>A0A3B7MM13_9BACT</name>
<accession>A0A3B7MM13</accession>
<evidence type="ECO:0000313" key="1">
    <source>
        <dbReference type="EMBL" id="AXY74767.1"/>
    </source>
</evidence>
<gene>
    <name evidence="1" type="ORF">D3H65_12575</name>
</gene>
<dbReference type="OrthoDB" id="779764at2"/>